<dbReference type="Proteomes" id="UP001153678">
    <property type="component" value="Unassembled WGS sequence"/>
</dbReference>
<keyword evidence="3" id="KW-1185">Reference proteome</keyword>
<sequence length="215" mass="25322">MNKIANIKTLTHQEEIELLRQAKEGKTRQERAKATRLLIYYNRSFVKYLVGGYYYNEINSEDLVAEGSIGLLQAIKEFDLSRAEKYRLATAQKKPEFIEEEEVDSLEEEKKLPPKSEQQVEQQIQYEENKIKVNELISHLAYHEELIIRLFFGITPANLKQISRLATDEKVKELKRIKMKKNTLSGEEKPHPLLEKYREILTVPRKKEEVVPEFM</sequence>
<feature type="domain" description="RNA polymerase sigma-70 region 2" evidence="1">
    <location>
        <begin position="41"/>
        <end position="83"/>
    </location>
</feature>
<evidence type="ECO:0000313" key="2">
    <source>
        <dbReference type="EMBL" id="CAI2197417.1"/>
    </source>
</evidence>
<comment type="caution">
    <text evidence="2">The sequence shown here is derived from an EMBL/GenBank/DDBJ whole genome shotgun (WGS) entry which is preliminary data.</text>
</comment>
<evidence type="ECO:0000313" key="3">
    <source>
        <dbReference type="Proteomes" id="UP001153678"/>
    </source>
</evidence>
<evidence type="ECO:0000259" key="1">
    <source>
        <dbReference type="Pfam" id="PF04542"/>
    </source>
</evidence>
<reference evidence="2" key="1">
    <citation type="submission" date="2022-08" db="EMBL/GenBank/DDBJ databases">
        <authorList>
            <person name="Kallberg Y."/>
            <person name="Tangrot J."/>
            <person name="Rosling A."/>
        </authorList>
    </citation>
    <scope>NUCLEOTIDE SEQUENCE</scope>
    <source>
        <strain evidence="2">Wild A</strain>
    </source>
</reference>
<dbReference type="GO" id="GO:0003700">
    <property type="term" value="F:DNA-binding transcription factor activity"/>
    <property type="evidence" value="ECO:0007669"/>
    <property type="project" value="InterPro"/>
</dbReference>
<protein>
    <submittedName>
        <fullName evidence="2">14635_t:CDS:1</fullName>
    </submittedName>
</protein>
<accession>A0A9W4XAA8</accession>
<dbReference type="GO" id="GO:0006352">
    <property type="term" value="P:DNA-templated transcription initiation"/>
    <property type="evidence" value="ECO:0007669"/>
    <property type="project" value="InterPro"/>
</dbReference>
<dbReference type="Gene3D" id="1.20.120.1810">
    <property type="match status" value="1"/>
</dbReference>
<name>A0A9W4XAA8_9GLOM</name>
<gene>
    <name evidence="2" type="ORF">FWILDA_LOCUS18067</name>
</gene>
<organism evidence="2 3">
    <name type="scientific">Funneliformis geosporum</name>
    <dbReference type="NCBI Taxonomy" id="1117311"/>
    <lineage>
        <taxon>Eukaryota</taxon>
        <taxon>Fungi</taxon>
        <taxon>Fungi incertae sedis</taxon>
        <taxon>Mucoromycota</taxon>
        <taxon>Glomeromycotina</taxon>
        <taxon>Glomeromycetes</taxon>
        <taxon>Glomerales</taxon>
        <taxon>Glomeraceae</taxon>
        <taxon>Funneliformis</taxon>
    </lineage>
</organism>
<dbReference type="Pfam" id="PF04542">
    <property type="entry name" value="Sigma70_r2"/>
    <property type="match status" value="1"/>
</dbReference>
<dbReference type="InterPro" id="IPR013325">
    <property type="entry name" value="RNA_pol_sigma_r2"/>
</dbReference>
<dbReference type="OrthoDB" id="10582538at2759"/>
<dbReference type="EMBL" id="CAMKVN010016259">
    <property type="protein sequence ID" value="CAI2197417.1"/>
    <property type="molecule type" value="Genomic_DNA"/>
</dbReference>
<dbReference type="SUPFAM" id="SSF88946">
    <property type="entry name" value="Sigma2 domain of RNA polymerase sigma factors"/>
    <property type="match status" value="1"/>
</dbReference>
<feature type="non-terminal residue" evidence="2">
    <location>
        <position position="215"/>
    </location>
</feature>
<proteinExistence type="predicted"/>
<dbReference type="InterPro" id="IPR007627">
    <property type="entry name" value="RNA_pol_sigma70_r2"/>
</dbReference>
<dbReference type="AlphaFoldDB" id="A0A9W4XAA8"/>